<evidence type="ECO:0000256" key="5">
    <source>
        <dbReference type="ARBA" id="ARBA00022741"/>
    </source>
</evidence>
<keyword evidence="6" id="KW-0418">Kinase</keyword>
<accession>A0A382TVU2</accession>
<dbReference type="HAMAP" id="MF_00165">
    <property type="entry name" value="Thymidylate_kinase"/>
    <property type="match status" value="1"/>
</dbReference>
<dbReference type="CDD" id="cd01672">
    <property type="entry name" value="TMPK"/>
    <property type="match status" value="1"/>
</dbReference>
<organism evidence="10">
    <name type="scientific">marine metagenome</name>
    <dbReference type="NCBI Taxonomy" id="408172"/>
    <lineage>
        <taxon>unclassified sequences</taxon>
        <taxon>metagenomes</taxon>
        <taxon>ecological metagenomes</taxon>
    </lineage>
</organism>
<comment type="catalytic activity">
    <reaction evidence="8">
        <text>dTMP + ATP = dTDP + ADP</text>
        <dbReference type="Rhea" id="RHEA:13517"/>
        <dbReference type="ChEBI" id="CHEBI:30616"/>
        <dbReference type="ChEBI" id="CHEBI:58369"/>
        <dbReference type="ChEBI" id="CHEBI:63528"/>
        <dbReference type="ChEBI" id="CHEBI:456216"/>
        <dbReference type="EC" id="2.7.4.9"/>
    </reaction>
</comment>
<evidence type="ECO:0000256" key="2">
    <source>
        <dbReference type="ARBA" id="ARBA00012980"/>
    </source>
</evidence>
<dbReference type="GO" id="GO:0006233">
    <property type="term" value="P:dTDP biosynthetic process"/>
    <property type="evidence" value="ECO:0007669"/>
    <property type="project" value="InterPro"/>
</dbReference>
<evidence type="ECO:0000256" key="6">
    <source>
        <dbReference type="ARBA" id="ARBA00022777"/>
    </source>
</evidence>
<gene>
    <name evidence="10" type="ORF">METZ01_LOCUS378679</name>
</gene>
<evidence type="ECO:0000256" key="1">
    <source>
        <dbReference type="ARBA" id="ARBA00009776"/>
    </source>
</evidence>
<dbReference type="PROSITE" id="PS01331">
    <property type="entry name" value="THYMIDYLATE_KINASE"/>
    <property type="match status" value="1"/>
</dbReference>
<dbReference type="InterPro" id="IPR018094">
    <property type="entry name" value="Thymidylate_kinase"/>
</dbReference>
<comment type="similarity">
    <text evidence="1">Belongs to the thymidylate kinase family.</text>
</comment>
<feature type="domain" description="Thymidylate kinase-like" evidence="9">
    <location>
        <begin position="2"/>
        <end position="181"/>
    </location>
</feature>
<dbReference type="GO" id="GO:0006235">
    <property type="term" value="P:dTTP biosynthetic process"/>
    <property type="evidence" value="ECO:0007669"/>
    <property type="project" value="TreeGrafter"/>
</dbReference>
<dbReference type="EC" id="2.7.4.9" evidence="2"/>
<proteinExistence type="inferred from homology"/>
<dbReference type="GO" id="GO:0006227">
    <property type="term" value="P:dUDP biosynthetic process"/>
    <property type="evidence" value="ECO:0007669"/>
    <property type="project" value="TreeGrafter"/>
</dbReference>
<evidence type="ECO:0000256" key="3">
    <source>
        <dbReference type="ARBA" id="ARBA00022679"/>
    </source>
</evidence>
<dbReference type="PANTHER" id="PTHR10344:SF4">
    <property type="entry name" value="UMP-CMP KINASE 2, MITOCHONDRIAL"/>
    <property type="match status" value="1"/>
</dbReference>
<reference evidence="10" key="1">
    <citation type="submission" date="2018-05" db="EMBL/GenBank/DDBJ databases">
        <authorList>
            <person name="Lanie J.A."/>
            <person name="Ng W.-L."/>
            <person name="Kazmierczak K.M."/>
            <person name="Andrzejewski T.M."/>
            <person name="Davidsen T.M."/>
            <person name="Wayne K.J."/>
            <person name="Tettelin H."/>
            <person name="Glass J.I."/>
            <person name="Rusch D."/>
            <person name="Podicherti R."/>
            <person name="Tsui H.-C.T."/>
            <person name="Winkler M.E."/>
        </authorList>
    </citation>
    <scope>NUCLEOTIDE SEQUENCE</scope>
</reference>
<dbReference type="EMBL" id="UINC01139337">
    <property type="protein sequence ID" value="SVD25825.1"/>
    <property type="molecule type" value="Genomic_DNA"/>
</dbReference>
<dbReference type="SUPFAM" id="SSF52540">
    <property type="entry name" value="P-loop containing nucleoside triphosphate hydrolases"/>
    <property type="match status" value="1"/>
</dbReference>
<evidence type="ECO:0000256" key="4">
    <source>
        <dbReference type="ARBA" id="ARBA00022727"/>
    </source>
</evidence>
<keyword evidence="4" id="KW-0545">Nucleotide biosynthesis</keyword>
<dbReference type="GO" id="GO:0004798">
    <property type="term" value="F:dTMP kinase activity"/>
    <property type="evidence" value="ECO:0007669"/>
    <property type="project" value="UniProtKB-EC"/>
</dbReference>
<dbReference type="InterPro" id="IPR027417">
    <property type="entry name" value="P-loop_NTPase"/>
</dbReference>
<dbReference type="Gene3D" id="3.40.50.300">
    <property type="entry name" value="P-loop containing nucleotide triphosphate hydrolases"/>
    <property type="match status" value="1"/>
</dbReference>
<dbReference type="InterPro" id="IPR018095">
    <property type="entry name" value="Thymidylate_kin_CS"/>
</dbReference>
<keyword evidence="3" id="KW-0808">Transferase</keyword>
<name>A0A382TVU2_9ZZZZ</name>
<evidence type="ECO:0000313" key="10">
    <source>
        <dbReference type="EMBL" id="SVD25825.1"/>
    </source>
</evidence>
<keyword evidence="5" id="KW-0547">Nucleotide-binding</keyword>
<dbReference type="AlphaFoldDB" id="A0A382TVU2"/>
<keyword evidence="7" id="KW-0067">ATP-binding</keyword>
<protein>
    <recommendedName>
        <fullName evidence="2">dTMP kinase</fullName>
        <ecNumber evidence="2">2.7.4.9</ecNumber>
    </recommendedName>
</protein>
<dbReference type="Pfam" id="PF02223">
    <property type="entry name" value="Thymidylate_kin"/>
    <property type="match status" value="1"/>
</dbReference>
<dbReference type="InterPro" id="IPR039430">
    <property type="entry name" value="Thymidylate_kin-like_dom"/>
</dbReference>
<evidence type="ECO:0000256" key="8">
    <source>
        <dbReference type="ARBA" id="ARBA00048743"/>
    </source>
</evidence>
<sequence>MAKRLAKEGHETLTLREPGGTPIGEAIRDVVKFPPGHNPISPDTELLLMNASRAQLVQQAIRPALANGAIVLCDRFYDSSLAYQGHGRGLDLVKVQKAIDLAIDGIKPNLTLLLDIPLSVSQTRVSDRLQSTGEIQDQFDESGTKFFERVLDGFHILAKAEPARFRIINGDKSADNVTEEIWNSIQSHL</sequence>
<dbReference type="GO" id="GO:0005524">
    <property type="term" value="F:ATP binding"/>
    <property type="evidence" value="ECO:0007669"/>
    <property type="project" value="UniProtKB-KW"/>
</dbReference>
<dbReference type="GO" id="GO:0005829">
    <property type="term" value="C:cytosol"/>
    <property type="evidence" value="ECO:0007669"/>
    <property type="project" value="TreeGrafter"/>
</dbReference>
<evidence type="ECO:0000259" key="9">
    <source>
        <dbReference type="Pfam" id="PF02223"/>
    </source>
</evidence>
<dbReference type="NCBIfam" id="TIGR00041">
    <property type="entry name" value="DTMP_kinase"/>
    <property type="match status" value="1"/>
</dbReference>
<dbReference type="PANTHER" id="PTHR10344">
    <property type="entry name" value="THYMIDYLATE KINASE"/>
    <property type="match status" value="1"/>
</dbReference>
<evidence type="ECO:0000256" key="7">
    <source>
        <dbReference type="ARBA" id="ARBA00022840"/>
    </source>
</evidence>
<dbReference type="FunFam" id="3.40.50.300:FF:000225">
    <property type="entry name" value="Thymidylate kinase"/>
    <property type="match status" value="1"/>
</dbReference>